<reference evidence="8" key="1">
    <citation type="submission" date="2009-09" db="EMBL/GenBank/DDBJ databases">
        <title>The complete chromosome of Sebaldella termitidis ATCC 33386.</title>
        <authorList>
            <consortium name="US DOE Joint Genome Institute (JGI-PGF)"/>
            <person name="Lucas S."/>
            <person name="Copeland A."/>
            <person name="Lapidus A."/>
            <person name="Glavina del Rio T."/>
            <person name="Dalin E."/>
            <person name="Tice H."/>
            <person name="Bruce D."/>
            <person name="Goodwin L."/>
            <person name="Pitluck S."/>
            <person name="Kyrpides N."/>
            <person name="Mavromatis K."/>
            <person name="Ivanova N."/>
            <person name="Mikhailova N."/>
            <person name="Sims D."/>
            <person name="Meincke L."/>
            <person name="Brettin T."/>
            <person name="Detter J.C."/>
            <person name="Han C."/>
            <person name="Larimer F."/>
            <person name="Land M."/>
            <person name="Hauser L."/>
            <person name="Markowitz V."/>
            <person name="Cheng J.F."/>
            <person name="Hugenholtz P."/>
            <person name="Woyke T."/>
            <person name="Wu D."/>
            <person name="Eisen J.A."/>
        </authorList>
    </citation>
    <scope>NUCLEOTIDE SEQUENCE [LARGE SCALE GENOMIC DNA]</scope>
    <source>
        <strain evidence="8">ATCC 33386 / NCTC 11300</strain>
    </source>
</reference>
<gene>
    <name evidence="6" type="primary">rplW</name>
    <name evidence="7" type="ordered locus">Sterm_3993</name>
</gene>
<sequence>MNIFDVIKRPVKSEKGEMIRRENNEYVFEVDRRANKIEIRQAVEKLFDVKVVSVNTLTVKSKNKRFRFSMYKTPIVKKAMVKLKDGDEIAGFEF</sequence>
<dbReference type="HOGENOM" id="CLU_037562_3_2_0"/>
<dbReference type="InterPro" id="IPR013025">
    <property type="entry name" value="Ribosomal_uL23-like"/>
</dbReference>
<comment type="function">
    <text evidence="6">One of the early assembly proteins it binds 23S rRNA. One of the proteins that surrounds the polypeptide exit tunnel on the outside of the ribosome. Forms the main docking site for trigger factor binding to the ribosome.</text>
</comment>
<evidence type="ECO:0000313" key="8">
    <source>
        <dbReference type="Proteomes" id="UP000000845"/>
    </source>
</evidence>
<evidence type="ECO:0000256" key="4">
    <source>
        <dbReference type="ARBA" id="ARBA00022980"/>
    </source>
</evidence>
<dbReference type="GO" id="GO:1990904">
    <property type="term" value="C:ribonucleoprotein complex"/>
    <property type="evidence" value="ECO:0007669"/>
    <property type="project" value="UniProtKB-KW"/>
</dbReference>
<reference evidence="7 8" key="2">
    <citation type="journal article" date="2010" name="Stand. Genomic Sci.">
        <title>Complete genome sequence of Sebaldella termitidis type strain (NCTC 11300).</title>
        <authorList>
            <person name="Harmon-Smith M."/>
            <person name="Celia L."/>
            <person name="Chertkov O."/>
            <person name="Lapidus A."/>
            <person name="Copeland A."/>
            <person name="Glavina Del Rio T."/>
            <person name="Nolan M."/>
            <person name="Lucas S."/>
            <person name="Tice H."/>
            <person name="Cheng J.F."/>
            <person name="Han C."/>
            <person name="Detter J.C."/>
            <person name="Bruce D."/>
            <person name="Goodwin L."/>
            <person name="Pitluck S."/>
            <person name="Pati A."/>
            <person name="Liolios K."/>
            <person name="Ivanova N."/>
            <person name="Mavromatis K."/>
            <person name="Mikhailova N."/>
            <person name="Chen A."/>
            <person name="Palaniappan K."/>
            <person name="Land M."/>
            <person name="Hauser L."/>
            <person name="Chang Y.J."/>
            <person name="Jeffries C.D."/>
            <person name="Brettin T."/>
            <person name="Goker M."/>
            <person name="Beck B."/>
            <person name="Bristow J."/>
            <person name="Eisen J.A."/>
            <person name="Markowitz V."/>
            <person name="Hugenholtz P."/>
            <person name="Kyrpides N.C."/>
            <person name="Klenk H.P."/>
            <person name="Chen F."/>
        </authorList>
    </citation>
    <scope>NUCLEOTIDE SEQUENCE [LARGE SCALE GENOMIC DNA]</scope>
    <source>
        <strain evidence="8">ATCC 33386 / NCTC 11300</strain>
    </source>
</reference>
<keyword evidence="3 6" id="KW-0694">RNA-binding</keyword>
<dbReference type="Pfam" id="PF00276">
    <property type="entry name" value="Ribosomal_L23"/>
    <property type="match status" value="1"/>
</dbReference>
<keyword evidence="5 6" id="KW-0687">Ribonucleoprotein</keyword>
<organism evidence="7 8">
    <name type="scientific">Sebaldella termitidis (strain ATCC 33386 / NCTC 11300)</name>
    <dbReference type="NCBI Taxonomy" id="526218"/>
    <lineage>
        <taxon>Bacteria</taxon>
        <taxon>Fusobacteriati</taxon>
        <taxon>Fusobacteriota</taxon>
        <taxon>Fusobacteriia</taxon>
        <taxon>Fusobacteriales</taxon>
        <taxon>Leptotrichiaceae</taxon>
        <taxon>Sebaldella</taxon>
    </lineage>
</organism>
<dbReference type="FunFam" id="3.30.70.330:FF:000001">
    <property type="entry name" value="50S ribosomal protein L23"/>
    <property type="match status" value="1"/>
</dbReference>
<evidence type="ECO:0000313" key="7">
    <source>
        <dbReference type="EMBL" id="ACZ10825.1"/>
    </source>
</evidence>
<keyword evidence="8" id="KW-1185">Reference proteome</keyword>
<evidence type="ECO:0000256" key="1">
    <source>
        <dbReference type="ARBA" id="ARBA00006700"/>
    </source>
</evidence>
<evidence type="ECO:0000256" key="5">
    <source>
        <dbReference type="ARBA" id="ARBA00023274"/>
    </source>
</evidence>
<keyword evidence="4 6" id="KW-0689">Ribosomal protein</keyword>
<dbReference type="EMBL" id="CP001739">
    <property type="protein sequence ID" value="ACZ10825.1"/>
    <property type="molecule type" value="Genomic_DNA"/>
</dbReference>
<accession>D1AGV5</accession>
<dbReference type="GO" id="GO:0019843">
    <property type="term" value="F:rRNA binding"/>
    <property type="evidence" value="ECO:0007669"/>
    <property type="project" value="UniProtKB-UniRule"/>
</dbReference>
<dbReference type="AlphaFoldDB" id="D1AGV5"/>
<dbReference type="GO" id="GO:0006412">
    <property type="term" value="P:translation"/>
    <property type="evidence" value="ECO:0007669"/>
    <property type="project" value="UniProtKB-UniRule"/>
</dbReference>
<dbReference type="GO" id="GO:0005840">
    <property type="term" value="C:ribosome"/>
    <property type="evidence" value="ECO:0007669"/>
    <property type="project" value="UniProtKB-KW"/>
</dbReference>
<protein>
    <recommendedName>
        <fullName evidence="6">Large ribosomal subunit protein uL23</fullName>
    </recommendedName>
</protein>
<dbReference type="PANTHER" id="PTHR11620">
    <property type="entry name" value="60S RIBOSOMAL PROTEIN L23A"/>
    <property type="match status" value="1"/>
</dbReference>
<dbReference type="SUPFAM" id="SSF54189">
    <property type="entry name" value="Ribosomal proteins S24e, L23 and L15e"/>
    <property type="match status" value="1"/>
</dbReference>
<dbReference type="KEGG" id="str:Sterm_3993"/>
<dbReference type="InterPro" id="IPR012678">
    <property type="entry name" value="Ribosomal_uL23/eL15/eS24_sf"/>
</dbReference>
<evidence type="ECO:0000256" key="6">
    <source>
        <dbReference type="HAMAP-Rule" id="MF_01369"/>
    </source>
</evidence>
<keyword evidence="2 6" id="KW-0699">rRNA-binding</keyword>
<dbReference type="STRING" id="526218.Sterm_3993"/>
<dbReference type="HAMAP" id="MF_01369_B">
    <property type="entry name" value="Ribosomal_uL23_B"/>
    <property type="match status" value="1"/>
</dbReference>
<evidence type="ECO:0000256" key="2">
    <source>
        <dbReference type="ARBA" id="ARBA00022730"/>
    </source>
</evidence>
<comment type="subunit">
    <text evidence="6">Part of the 50S ribosomal subunit. Contacts protein L29, and trigger factor when it is bound to the ribosome.</text>
</comment>
<dbReference type="Gene3D" id="3.30.70.330">
    <property type="match status" value="1"/>
</dbReference>
<dbReference type="GO" id="GO:0003735">
    <property type="term" value="F:structural constituent of ribosome"/>
    <property type="evidence" value="ECO:0007669"/>
    <property type="project" value="InterPro"/>
</dbReference>
<proteinExistence type="inferred from homology"/>
<dbReference type="NCBIfam" id="NF004363">
    <property type="entry name" value="PRK05738.2-4"/>
    <property type="match status" value="1"/>
</dbReference>
<name>D1AGV5_SEBTE</name>
<dbReference type="Proteomes" id="UP000000845">
    <property type="component" value="Chromosome"/>
</dbReference>
<dbReference type="InterPro" id="IPR012677">
    <property type="entry name" value="Nucleotide-bd_a/b_plait_sf"/>
</dbReference>
<evidence type="ECO:0000256" key="3">
    <source>
        <dbReference type="ARBA" id="ARBA00022884"/>
    </source>
</evidence>
<comment type="similarity">
    <text evidence="1 6">Belongs to the universal ribosomal protein uL23 family.</text>
</comment>
<dbReference type="eggNOG" id="COG0089">
    <property type="taxonomic scope" value="Bacteria"/>
</dbReference>
<dbReference type="RefSeq" id="WP_012863400.1">
    <property type="nucleotide sequence ID" value="NC_013517.1"/>
</dbReference>